<evidence type="ECO:0000313" key="16">
    <source>
        <dbReference type="EMBL" id="KAL3281521.1"/>
    </source>
</evidence>
<evidence type="ECO:0000256" key="12">
    <source>
        <dbReference type="SAM" id="MobiDB-lite"/>
    </source>
</evidence>
<dbReference type="Pfam" id="PF07738">
    <property type="entry name" value="Sad1_UNC"/>
    <property type="match status" value="1"/>
</dbReference>
<dbReference type="PROSITE" id="PS51469">
    <property type="entry name" value="SUN"/>
    <property type="match status" value="1"/>
</dbReference>
<comment type="subcellular location">
    <subcellularLocation>
        <location evidence="8">Endomembrane system</location>
        <topology evidence="8">Single-pass type I membrane protein</topology>
    </subcellularLocation>
    <subcellularLocation>
        <location evidence="1">Endoplasmic reticulum membrane</location>
        <topology evidence="1">Single-pass membrane protein</topology>
    </subcellularLocation>
</comment>
<evidence type="ECO:0000256" key="1">
    <source>
        <dbReference type="ARBA" id="ARBA00004389"/>
    </source>
</evidence>
<name>A0ABD2NS08_9CUCU</name>
<dbReference type="EMBL" id="JABFTP020000144">
    <property type="protein sequence ID" value="KAL3281521.1"/>
    <property type="molecule type" value="Genomic_DNA"/>
</dbReference>
<dbReference type="InterPro" id="IPR008979">
    <property type="entry name" value="Galactose-bd-like_sf"/>
</dbReference>
<keyword evidence="2 13" id="KW-0812">Transmembrane</keyword>
<organism evidence="16 17">
    <name type="scientific">Cryptolaemus montrouzieri</name>
    <dbReference type="NCBI Taxonomy" id="559131"/>
    <lineage>
        <taxon>Eukaryota</taxon>
        <taxon>Metazoa</taxon>
        <taxon>Ecdysozoa</taxon>
        <taxon>Arthropoda</taxon>
        <taxon>Hexapoda</taxon>
        <taxon>Insecta</taxon>
        <taxon>Pterygota</taxon>
        <taxon>Neoptera</taxon>
        <taxon>Endopterygota</taxon>
        <taxon>Coleoptera</taxon>
        <taxon>Polyphaga</taxon>
        <taxon>Cucujiformia</taxon>
        <taxon>Coccinelloidea</taxon>
        <taxon>Coccinellidae</taxon>
        <taxon>Scymninae</taxon>
        <taxon>Scymnini</taxon>
        <taxon>Cryptolaemus</taxon>
    </lineage>
</organism>
<comment type="subunit">
    <text evidence="10">Interacts with EMP65.</text>
</comment>
<feature type="region of interest" description="Disordered" evidence="12">
    <location>
        <begin position="134"/>
        <end position="160"/>
    </location>
</feature>
<keyword evidence="7" id="KW-0325">Glycoprotein</keyword>
<dbReference type="PANTHER" id="PTHR12953:SF0">
    <property type="entry name" value="SUN DOMAIN-CONTAINING OSSIFICATION FACTOR"/>
    <property type="match status" value="1"/>
</dbReference>
<feature type="compositionally biased region" description="Basic and acidic residues" evidence="12">
    <location>
        <begin position="1011"/>
        <end position="1020"/>
    </location>
</feature>
<dbReference type="SUPFAM" id="SSF49785">
    <property type="entry name" value="Galactose-binding domain-like"/>
    <property type="match status" value="1"/>
</dbReference>
<sequence>MKRTLWKIFLIACVFRYSATEIPSAEEDNEINNVVAPGNISGFSEDEKKVEVISEHVNIKIGDIKNFKQEETLVQPVFTAEAASQNSGALNDVNEATPVIVSLPETVSLNLQGREGELSASFVTTQFENHENHTKTVSEQVPDNFPNDQSISDYGKPQKEIDTRNETIDTAEEIPSFSEWAQKRLEEAEKNGDILNESSQHQTGSNTKYSSVVKLGWKNYASPDCGAKVVAANSEAVSPSSVISPSREEYTLNKCTDRIWFIIELCEAVQAKKIDIANFELFSSTPKDFTVSVGDRFPSREYTTVGQLTAKDVREVQSFDLNPYLFGRYIKVELKSHHGSQHFCPISLFRVYGISELEVLQKEELSHIEEDDEEDENESENLYLNDRDKNMLNSATNAVYSVIKKAAEALWTKSNDTKEQISNESIAIKYSTLINTCSTPSHRIICINCNDVLFGQIYELLSCKSEHIQNLVGIPFIRRSLINSNICHSFGVDFNKIGDHSMFNRSSRSVKSFFSDKILGAMCNNIAVTENKAVLNSSHQFPNNTKIYNETDNNLTHIQTSKVNFKNNQIMDEVLDSVNQIRPTEELISDSINIIEISKATCSTDLSQTSEIKPTKTVTAENVIEISQSSISNETENSPSQVSNTVIPSIDVQVENEDNKNIPEIKNDAINEATDANQYEFTTESAGAIEQAENFAADINIENGPSTLPSTYANNPIDRQKESVFLRLSNRIKALERNVSLSSQYLEELSRRYKKQVEEMQKLMDKTLQTVTEERKKMDERHKQLEERLDHLMVMVGRWPSFLFWFFFTLAAFCGVLWLCGSDRQKTEPTLSENNKRRKSVDVICTEKKQKVRRPSDQALKIVRSSLLSQERKLSREKRKRKRSNKEIKRSSSVNGFDSDDSRVPENGTAQYLSKKYSQSRLIPERAEDSHHVSHSARLNSHTDWIEENRRLLEIIPLDESEHSSLEPLAIMEQDVPHFTKTASDRRAYRMSSQLSNVNGDPELQLYMPRKSDSLDESHRFKGNSTRRSSLNSRLDETSQKKKKSFRNVLKNVFT</sequence>
<dbReference type="PANTHER" id="PTHR12953">
    <property type="entry name" value="MEMBRANE PROTEIN CH1 RELATED"/>
    <property type="match status" value="1"/>
</dbReference>
<dbReference type="GO" id="GO:0005789">
    <property type="term" value="C:endoplasmic reticulum membrane"/>
    <property type="evidence" value="ECO:0007669"/>
    <property type="project" value="UniProtKB-SubCell"/>
</dbReference>
<keyword evidence="5 13" id="KW-1133">Transmembrane helix</keyword>
<dbReference type="Gene3D" id="2.60.120.260">
    <property type="entry name" value="Galactose-binding domain-like"/>
    <property type="match status" value="1"/>
</dbReference>
<feature type="chain" id="PRO_5044834007" description="SUN domain-containing protein" evidence="14">
    <location>
        <begin position="21"/>
        <end position="1055"/>
    </location>
</feature>
<protein>
    <recommendedName>
        <fullName evidence="15">SUN domain-containing protein</fullName>
    </recommendedName>
</protein>
<keyword evidence="4" id="KW-0256">Endoplasmic reticulum</keyword>
<evidence type="ECO:0000256" key="6">
    <source>
        <dbReference type="ARBA" id="ARBA00023136"/>
    </source>
</evidence>
<feature type="compositionally biased region" description="Polar residues" evidence="12">
    <location>
        <begin position="908"/>
        <end position="921"/>
    </location>
</feature>
<feature type="domain" description="SUN" evidence="15">
    <location>
        <begin position="187"/>
        <end position="356"/>
    </location>
</feature>
<feature type="compositionally biased region" description="Polar residues" evidence="12">
    <location>
        <begin position="137"/>
        <end position="152"/>
    </location>
</feature>
<proteinExistence type="inferred from homology"/>
<evidence type="ECO:0000256" key="13">
    <source>
        <dbReference type="SAM" id="Phobius"/>
    </source>
</evidence>
<evidence type="ECO:0000256" key="14">
    <source>
        <dbReference type="SAM" id="SignalP"/>
    </source>
</evidence>
<accession>A0ABD2NS08</accession>
<evidence type="ECO:0000256" key="4">
    <source>
        <dbReference type="ARBA" id="ARBA00022824"/>
    </source>
</evidence>
<gene>
    <name evidence="16" type="ORF">HHI36_004728</name>
</gene>
<feature type="compositionally biased region" description="Basic residues" evidence="12">
    <location>
        <begin position="875"/>
        <end position="884"/>
    </location>
</feature>
<evidence type="ECO:0000256" key="2">
    <source>
        <dbReference type="ARBA" id="ARBA00022692"/>
    </source>
</evidence>
<feature type="transmembrane region" description="Helical" evidence="13">
    <location>
        <begin position="802"/>
        <end position="820"/>
    </location>
</feature>
<evidence type="ECO:0000256" key="10">
    <source>
        <dbReference type="ARBA" id="ARBA00064635"/>
    </source>
</evidence>
<keyword evidence="11" id="KW-0175">Coiled coil</keyword>
<keyword evidence="6 13" id="KW-0472">Membrane</keyword>
<keyword evidence="3 14" id="KW-0732">Signal</keyword>
<feature type="compositionally biased region" description="Basic and acidic residues" evidence="12">
    <location>
        <begin position="923"/>
        <end position="932"/>
    </location>
</feature>
<comment type="similarity">
    <text evidence="9">Belongs to the SLP1 family.</text>
</comment>
<evidence type="ECO:0000256" key="8">
    <source>
        <dbReference type="ARBA" id="ARBA00046288"/>
    </source>
</evidence>
<comment type="caution">
    <text evidence="16">The sequence shown here is derived from an EMBL/GenBank/DDBJ whole genome shotgun (WGS) entry which is preliminary data.</text>
</comment>
<feature type="region of interest" description="Disordered" evidence="12">
    <location>
        <begin position="871"/>
        <end position="938"/>
    </location>
</feature>
<feature type="coiled-coil region" evidence="11">
    <location>
        <begin position="732"/>
        <end position="795"/>
    </location>
</feature>
<evidence type="ECO:0000256" key="5">
    <source>
        <dbReference type="ARBA" id="ARBA00022989"/>
    </source>
</evidence>
<evidence type="ECO:0000256" key="3">
    <source>
        <dbReference type="ARBA" id="ARBA00022729"/>
    </source>
</evidence>
<evidence type="ECO:0000256" key="7">
    <source>
        <dbReference type="ARBA" id="ARBA00023180"/>
    </source>
</evidence>
<evidence type="ECO:0000259" key="15">
    <source>
        <dbReference type="PROSITE" id="PS51469"/>
    </source>
</evidence>
<dbReference type="InterPro" id="IPR045120">
    <property type="entry name" value="Suco/Slp1-like"/>
</dbReference>
<reference evidence="16 17" key="1">
    <citation type="journal article" date="2021" name="BMC Biol.">
        <title>Horizontally acquired antibacterial genes associated with adaptive radiation of ladybird beetles.</title>
        <authorList>
            <person name="Li H.S."/>
            <person name="Tang X.F."/>
            <person name="Huang Y.H."/>
            <person name="Xu Z.Y."/>
            <person name="Chen M.L."/>
            <person name="Du X.Y."/>
            <person name="Qiu B.Y."/>
            <person name="Chen P.T."/>
            <person name="Zhang W."/>
            <person name="Slipinski A."/>
            <person name="Escalona H.E."/>
            <person name="Waterhouse R.M."/>
            <person name="Zwick A."/>
            <person name="Pang H."/>
        </authorList>
    </citation>
    <scope>NUCLEOTIDE SEQUENCE [LARGE SCALE GENOMIC DNA]</scope>
    <source>
        <strain evidence="16">SYSU2018</strain>
    </source>
</reference>
<dbReference type="FunFam" id="2.60.120.260:FF:000099">
    <property type="entry name" value="Uncharacterized protein, isoform C"/>
    <property type="match status" value="1"/>
</dbReference>
<keyword evidence="17" id="KW-1185">Reference proteome</keyword>
<feature type="compositionally biased region" description="Low complexity" evidence="12">
    <location>
        <begin position="1024"/>
        <end position="1033"/>
    </location>
</feature>
<dbReference type="AlphaFoldDB" id="A0ABD2NS08"/>
<evidence type="ECO:0000256" key="11">
    <source>
        <dbReference type="SAM" id="Coils"/>
    </source>
</evidence>
<evidence type="ECO:0000313" key="17">
    <source>
        <dbReference type="Proteomes" id="UP001516400"/>
    </source>
</evidence>
<evidence type="ECO:0000256" key="9">
    <source>
        <dbReference type="ARBA" id="ARBA00061226"/>
    </source>
</evidence>
<dbReference type="Proteomes" id="UP001516400">
    <property type="component" value="Unassembled WGS sequence"/>
</dbReference>
<dbReference type="InterPro" id="IPR012919">
    <property type="entry name" value="SUN_dom"/>
</dbReference>
<feature type="signal peptide" evidence="14">
    <location>
        <begin position="1"/>
        <end position="20"/>
    </location>
</feature>
<feature type="region of interest" description="Disordered" evidence="12">
    <location>
        <begin position="1011"/>
        <end position="1042"/>
    </location>
</feature>